<name>A0A916R9X3_9HYPH</name>
<feature type="domain" description="LysR substrate-binding" evidence="5">
    <location>
        <begin position="19"/>
        <end position="185"/>
    </location>
</feature>
<dbReference type="Gene3D" id="3.40.190.10">
    <property type="entry name" value="Periplasmic binding protein-like II"/>
    <property type="match status" value="2"/>
</dbReference>
<keyword evidence="7" id="KW-1185">Reference proteome</keyword>
<reference evidence="6 7" key="1">
    <citation type="journal article" date="2014" name="Int. J. Syst. Evol. Microbiol.">
        <title>Complete genome sequence of Corynebacterium casei LMG S-19264T (=DSM 44701T), isolated from a smear-ripened cheese.</title>
        <authorList>
            <consortium name="US DOE Joint Genome Institute (JGI-PGF)"/>
            <person name="Walter F."/>
            <person name="Albersmeier A."/>
            <person name="Kalinowski J."/>
            <person name="Ruckert C."/>
        </authorList>
    </citation>
    <scope>NUCLEOTIDE SEQUENCE [LARGE SCALE GENOMIC DNA]</scope>
    <source>
        <strain evidence="6 7">CGMCC 1.15896</strain>
    </source>
</reference>
<evidence type="ECO:0000256" key="4">
    <source>
        <dbReference type="ARBA" id="ARBA00023163"/>
    </source>
</evidence>
<dbReference type="AlphaFoldDB" id="A0A916R9X3"/>
<gene>
    <name evidence="6" type="ORF">GCM10011499_17970</name>
</gene>
<evidence type="ECO:0000313" key="7">
    <source>
        <dbReference type="Proteomes" id="UP000596977"/>
    </source>
</evidence>
<protein>
    <recommendedName>
        <fullName evidence="5">LysR substrate-binding domain-containing protein</fullName>
    </recommendedName>
</protein>
<evidence type="ECO:0000313" key="6">
    <source>
        <dbReference type="EMBL" id="GGA48582.1"/>
    </source>
</evidence>
<dbReference type="GO" id="GO:0003700">
    <property type="term" value="F:DNA-binding transcription factor activity"/>
    <property type="evidence" value="ECO:0007669"/>
    <property type="project" value="TreeGrafter"/>
</dbReference>
<evidence type="ECO:0000256" key="2">
    <source>
        <dbReference type="ARBA" id="ARBA00023015"/>
    </source>
</evidence>
<evidence type="ECO:0000259" key="5">
    <source>
        <dbReference type="Pfam" id="PF03466"/>
    </source>
</evidence>
<organism evidence="6 7">
    <name type="scientific">Pelagibacterium lentulum</name>
    <dbReference type="NCBI Taxonomy" id="2029865"/>
    <lineage>
        <taxon>Bacteria</taxon>
        <taxon>Pseudomonadati</taxon>
        <taxon>Pseudomonadota</taxon>
        <taxon>Alphaproteobacteria</taxon>
        <taxon>Hyphomicrobiales</taxon>
        <taxon>Devosiaceae</taxon>
        <taxon>Pelagibacterium</taxon>
    </lineage>
</organism>
<dbReference type="PANTHER" id="PTHR30346">
    <property type="entry name" value="TRANSCRIPTIONAL DUAL REGULATOR HCAR-RELATED"/>
    <property type="match status" value="1"/>
</dbReference>
<dbReference type="GO" id="GO:0003677">
    <property type="term" value="F:DNA binding"/>
    <property type="evidence" value="ECO:0007669"/>
    <property type="project" value="UniProtKB-KW"/>
</dbReference>
<evidence type="ECO:0000256" key="3">
    <source>
        <dbReference type="ARBA" id="ARBA00023125"/>
    </source>
</evidence>
<dbReference type="PANTHER" id="PTHR30346:SF0">
    <property type="entry name" value="HCA OPERON TRANSCRIPTIONAL ACTIVATOR HCAR"/>
    <property type="match status" value="1"/>
</dbReference>
<keyword evidence="4" id="KW-0804">Transcription</keyword>
<keyword evidence="2" id="KW-0805">Transcription regulation</keyword>
<comment type="similarity">
    <text evidence="1">Belongs to the LysR transcriptional regulatory family.</text>
</comment>
<evidence type="ECO:0000256" key="1">
    <source>
        <dbReference type="ARBA" id="ARBA00009437"/>
    </source>
</evidence>
<keyword evidence="3" id="KW-0238">DNA-binding</keyword>
<sequence>MDRLLDRLAPSDLASKFILNDGHRAFHLEAIRRLELDLALVPGTRAAPNMSHRVIEAEPLVVALPLGHDLLAHQEIQWSALSGQVLLFSMFDGGTDLAQICANVLGAQGIVPQFDVLPVLPDSLFHLVAAGRGASILPLSAYPAARHDVAFKPIAAPDQLMFVSLFWCPHNTRPDIEHVLEAARELSSLSNRGIGL</sequence>
<dbReference type="Proteomes" id="UP000596977">
    <property type="component" value="Unassembled WGS sequence"/>
</dbReference>
<accession>A0A916R9X3</accession>
<dbReference type="Pfam" id="PF03466">
    <property type="entry name" value="LysR_substrate"/>
    <property type="match status" value="1"/>
</dbReference>
<dbReference type="GO" id="GO:0032993">
    <property type="term" value="C:protein-DNA complex"/>
    <property type="evidence" value="ECO:0007669"/>
    <property type="project" value="TreeGrafter"/>
</dbReference>
<dbReference type="CDD" id="cd08414">
    <property type="entry name" value="PBP2_LTTR_aromatics_like"/>
    <property type="match status" value="1"/>
</dbReference>
<dbReference type="InterPro" id="IPR005119">
    <property type="entry name" value="LysR_subst-bd"/>
</dbReference>
<comment type="caution">
    <text evidence="6">The sequence shown here is derived from an EMBL/GenBank/DDBJ whole genome shotgun (WGS) entry which is preliminary data.</text>
</comment>
<proteinExistence type="inferred from homology"/>
<dbReference type="EMBL" id="BMKB01000003">
    <property type="protein sequence ID" value="GGA48582.1"/>
    <property type="molecule type" value="Genomic_DNA"/>
</dbReference>
<dbReference type="SUPFAM" id="SSF53850">
    <property type="entry name" value="Periplasmic binding protein-like II"/>
    <property type="match status" value="1"/>
</dbReference>